<dbReference type="Proteomes" id="UP000092967">
    <property type="component" value="Chromosome"/>
</dbReference>
<feature type="coiled-coil region" evidence="1">
    <location>
        <begin position="528"/>
        <end position="565"/>
    </location>
</feature>
<dbReference type="InterPro" id="IPR010090">
    <property type="entry name" value="Phage_tape_meas"/>
</dbReference>
<keyword evidence="1" id="KW-0175">Coiled coil</keyword>
<organism evidence="3 4">
    <name type="scientific">Wenyingzhuangia fucanilytica</name>
    <dbReference type="NCBI Taxonomy" id="1790137"/>
    <lineage>
        <taxon>Bacteria</taxon>
        <taxon>Pseudomonadati</taxon>
        <taxon>Bacteroidota</taxon>
        <taxon>Flavobacteriia</taxon>
        <taxon>Flavobacteriales</taxon>
        <taxon>Flavobacteriaceae</taxon>
        <taxon>Wenyingzhuangia</taxon>
    </lineage>
</organism>
<name>A0A1B1Y7J2_9FLAO</name>
<evidence type="ECO:0000259" key="2">
    <source>
        <dbReference type="Pfam" id="PF10145"/>
    </source>
</evidence>
<dbReference type="KEGG" id="wfu:AXE80_10895"/>
<proteinExistence type="predicted"/>
<dbReference type="AlphaFoldDB" id="A0A1B1Y7J2"/>
<reference evidence="3 4" key="1">
    <citation type="submission" date="2016-02" db="EMBL/GenBank/DDBJ databases">
        <authorList>
            <person name="Wen L."/>
            <person name="He K."/>
            <person name="Yang H."/>
        </authorList>
    </citation>
    <scope>NUCLEOTIDE SEQUENCE [LARGE SCALE GENOMIC DNA]</scope>
    <source>
        <strain evidence="3 4">CZ1127</strain>
    </source>
</reference>
<dbReference type="Pfam" id="PF10145">
    <property type="entry name" value="PhageMin_Tail"/>
    <property type="match status" value="1"/>
</dbReference>
<dbReference type="OrthoDB" id="975149at2"/>
<evidence type="ECO:0000256" key="1">
    <source>
        <dbReference type="SAM" id="Coils"/>
    </source>
</evidence>
<dbReference type="STRING" id="1790137.AXE80_10895"/>
<accession>A0A1B1Y7J2</accession>
<evidence type="ECO:0000313" key="3">
    <source>
        <dbReference type="EMBL" id="ANW96751.1"/>
    </source>
</evidence>
<evidence type="ECO:0000313" key="4">
    <source>
        <dbReference type="Proteomes" id="UP000092967"/>
    </source>
</evidence>
<sequence>MATKKITDEILKLDIVVNGNAAQKELYKLDETNRSISQTQKDLRAEKIKLLAAGKKESEQYKTISKQIKDNNKTIRENKTRMGELRKEIGITSLTSKQLTAHQKELRFAFANATPGTKAYKDYEKQLKEVNTQVNKLKQASNGTGGVVNNLKKHIGSTGTALIGLASVGSVIALGKQVYNTTQEVIELRHETKLLTDLFGKPLDNAVAKTKALADTFGTDYKENLLAANAITEAYQVDYIKALEVIEKGYLAGANISGDMLDQLEEYAPLMREVNLPLEDFVGLLTQAKKEGVFSDKGLDTIKEGMLRIREGVDGAKDGLEGLGINSDEVYKKLQTGSINYLDVMKLISQRLGEVGDQSPEVGAAIANIFGGAGEDASLRYLKALKDIDTNINNLIDSTDEITQLRQEEISVNEQLNQSWINLSSAGGFLNRVMVSAKGVLADMLTSVNDTYYAANRLKEVTGQGYWSGLFTKGYEDLANWAVEMRNIREEATKGDEPLKTLTTHLENINTQIAKEAELNAQSGKRSKVAQNQRIKESANRIKLLQDEAKQTAIAIDELNKVEEEKAKKRLETRHDLEKRATELKISFTEGMSNVELQNLINKENKRLNIVREASKKEADAKKLLYANALKTIDGFIEQQTNEQIAKSKKGLDKDLFNIQQKYAKQIELAKKNGIDTAELIRLQGEEETAAKLAQKQKEDEVLKAFEEQQRISKIELDAENRALDAATDEERTLILLQKTRDVANAQIEIEREKQLEILRLNGGTLQQIADLNATFDKQKEITNKNYNKAVQEQDKKTSQKKEQLLADEFGATATFFNGVGQMLGENTKAGKVAAAAQATVNTWQGVTQIWKNETTLPEPFGTIQKIGATGIALASGLNAVRAINSTNDKVPGYETGKYNFTRTDGKVFNAGVSNSTATQMVTEPTYFSNGGYLAGENGAEMIIDNPTLRQLPQETIDNIYITHRRVRGFETGNINTTANPSPSANENTTQKLESIMQNQTMFLQLLYNKLDEGINAYPVFGYSQVKDMDKIRAEIEASTQKGKLS</sequence>
<gene>
    <name evidence="3" type="ORF">AXE80_10895</name>
</gene>
<dbReference type="EMBL" id="CP014224">
    <property type="protein sequence ID" value="ANW96751.1"/>
    <property type="molecule type" value="Genomic_DNA"/>
</dbReference>
<dbReference type="RefSeq" id="WP_068827201.1">
    <property type="nucleotide sequence ID" value="NZ_CP014224.1"/>
</dbReference>
<keyword evidence="4" id="KW-1185">Reference proteome</keyword>
<protein>
    <recommendedName>
        <fullName evidence="2">Phage tail tape measure protein domain-containing protein</fullName>
    </recommendedName>
</protein>
<feature type="domain" description="Phage tail tape measure protein" evidence="2">
    <location>
        <begin position="207"/>
        <end position="371"/>
    </location>
</feature>